<dbReference type="GO" id="GO:1904680">
    <property type="term" value="F:peptide transmembrane transporter activity"/>
    <property type="evidence" value="ECO:0007669"/>
    <property type="project" value="TreeGrafter"/>
</dbReference>
<dbReference type="PANTHER" id="PTHR30290">
    <property type="entry name" value="PERIPLASMIC BINDING COMPONENT OF ABC TRANSPORTER"/>
    <property type="match status" value="1"/>
</dbReference>
<dbReference type="Pfam" id="PF00496">
    <property type="entry name" value="SBP_bac_5"/>
    <property type="match status" value="1"/>
</dbReference>
<reference evidence="3 4" key="1">
    <citation type="submission" date="2020-07" db="EMBL/GenBank/DDBJ databases">
        <title>Streptomyces isolated from Indian soil.</title>
        <authorList>
            <person name="Mandal S."/>
            <person name="Maiti P.K."/>
        </authorList>
    </citation>
    <scope>NUCLEOTIDE SEQUENCE [LARGE SCALE GENOMIC DNA]</scope>
    <source>
        <strain evidence="3 4">PSKA28</strain>
    </source>
</reference>
<dbReference type="GO" id="GO:0015833">
    <property type="term" value="P:peptide transport"/>
    <property type="evidence" value="ECO:0007669"/>
    <property type="project" value="TreeGrafter"/>
</dbReference>
<protein>
    <submittedName>
        <fullName evidence="3">ABC transporter substrate-binding protein</fullName>
    </submittedName>
</protein>
<feature type="signal peptide" evidence="1">
    <location>
        <begin position="1"/>
        <end position="29"/>
    </location>
</feature>
<dbReference type="Proteomes" id="UP000545761">
    <property type="component" value="Unassembled WGS sequence"/>
</dbReference>
<dbReference type="GO" id="GO:0043190">
    <property type="term" value="C:ATP-binding cassette (ABC) transporter complex"/>
    <property type="evidence" value="ECO:0007669"/>
    <property type="project" value="InterPro"/>
</dbReference>
<dbReference type="PROSITE" id="PS51257">
    <property type="entry name" value="PROKAR_LIPOPROTEIN"/>
    <property type="match status" value="1"/>
</dbReference>
<feature type="chain" id="PRO_5038623483" evidence="1">
    <location>
        <begin position="30"/>
        <end position="519"/>
    </location>
</feature>
<dbReference type="AlphaFoldDB" id="A0A7W0DU98"/>
<comment type="caution">
    <text evidence="3">The sequence shown here is derived from an EMBL/GenBank/DDBJ whole genome shotgun (WGS) entry which is preliminary data.</text>
</comment>
<dbReference type="InterPro" id="IPR039424">
    <property type="entry name" value="SBP_5"/>
</dbReference>
<dbReference type="InterPro" id="IPR000914">
    <property type="entry name" value="SBP_5_dom"/>
</dbReference>
<evidence type="ECO:0000256" key="1">
    <source>
        <dbReference type="SAM" id="SignalP"/>
    </source>
</evidence>
<gene>
    <name evidence="3" type="ORF">H1D24_37745</name>
</gene>
<dbReference type="PIRSF" id="PIRSF002741">
    <property type="entry name" value="MppA"/>
    <property type="match status" value="1"/>
</dbReference>
<keyword evidence="1" id="KW-0732">Signal</keyword>
<dbReference type="Gene3D" id="3.40.190.10">
    <property type="entry name" value="Periplasmic binding protein-like II"/>
    <property type="match status" value="1"/>
</dbReference>
<evidence type="ECO:0000313" key="3">
    <source>
        <dbReference type="EMBL" id="MBA2951342.1"/>
    </source>
</evidence>
<dbReference type="InterPro" id="IPR030678">
    <property type="entry name" value="Peptide/Ni-bd"/>
</dbReference>
<dbReference type="GO" id="GO:0042597">
    <property type="term" value="C:periplasmic space"/>
    <property type="evidence" value="ECO:0007669"/>
    <property type="project" value="UniProtKB-ARBA"/>
</dbReference>
<dbReference type="Gene3D" id="3.10.105.10">
    <property type="entry name" value="Dipeptide-binding Protein, Domain 3"/>
    <property type="match status" value="1"/>
</dbReference>
<evidence type="ECO:0000259" key="2">
    <source>
        <dbReference type="Pfam" id="PF00496"/>
    </source>
</evidence>
<evidence type="ECO:0000313" key="4">
    <source>
        <dbReference type="Proteomes" id="UP000545761"/>
    </source>
</evidence>
<name>A0A7W0DU98_9ACTN</name>
<dbReference type="SUPFAM" id="SSF53850">
    <property type="entry name" value="Periplasmic binding protein-like II"/>
    <property type="match status" value="1"/>
</dbReference>
<organism evidence="3 4">
    <name type="scientific">Streptomyces himalayensis subsp. himalayensis</name>
    <dbReference type="NCBI Taxonomy" id="2756131"/>
    <lineage>
        <taxon>Bacteria</taxon>
        <taxon>Bacillati</taxon>
        <taxon>Actinomycetota</taxon>
        <taxon>Actinomycetes</taxon>
        <taxon>Kitasatosporales</taxon>
        <taxon>Streptomycetaceae</taxon>
        <taxon>Streptomyces</taxon>
        <taxon>Streptomyces himalayensis</taxon>
    </lineage>
</organism>
<dbReference type="EMBL" id="JACEHE010000044">
    <property type="protein sequence ID" value="MBA2951342.1"/>
    <property type="molecule type" value="Genomic_DNA"/>
</dbReference>
<proteinExistence type="predicted"/>
<accession>A0A7W0DU98</accession>
<dbReference type="RefSeq" id="WP_181662259.1">
    <property type="nucleotide sequence ID" value="NZ_JACEHE010000044.1"/>
</dbReference>
<feature type="domain" description="Solute-binding protein family 5" evidence="2">
    <location>
        <begin position="86"/>
        <end position="434"/>
    </location>
</feature>
<sequence>MRIRHPHPRSHARALAAVGIAAVLLASSACDSESTGASSSSGETLALSIFGTPNSFDPTQLLEGQQMYVWDSVYDTLLIQDNKGRLQPGAAKSWQYSSDARTLTLKLRTGMKFSSGAPVDAAAVKATLELIRTTPGPNQGVLASVASVEAPASHAVVIKLKQPDGSLLTSLSTAAGVIGDPKTMTSKSTALNPVGSGPYTLDKGATVNGSVYVLKRRDDYWNKKAYPFRTVKIRVISDQTASANALKAGETNAGTIDVAQVGSFKSAGFETKHVQATAVAALVLGDREGSVLEPLGDVRVRKAINMAFDRTKMVKQLLRGSGRPTEQIFNPKGPGHDPALDQTHSYDPSAAKKLLAEAGYANGFSVTMPSLVFTKPFEPTFTQALADIGIKVKWQPVPPQQSVSAIASKKYPMFLIVDGLNTTPVEARNFYSPTGYRNVFNSTDPELSKLLDRANRELDPAKAADIYKEINEFGVENAWYGPVFYIGSDWATKKGITYLGDGSSTLATIRQFGAADQAP</sequence>